<dbReference type="PROSITE" id="PS00137">
    <property type="entry name" value="SUBTILASE_HIS"/>
    <property type="match status" value="1"/>
</dbReference>
<feature type="active site" description="Charge relay system" evidence="5">
    <location>
        <position position="192"/>
    </location>
</feature>
<dbReference type="GO" id="GO:0004252">
    <property type="term" value="F:serine-type endopeptidase activity"/>
    <property type="evidence" value="ECO:0007669"/>
    <property type="project" value="UniProtKB-UniRule"/>
</dbReference>
<dbReference type="PROSITE" id="PS51829">
    <property type="entry name" value="P_HOMO_B"/>
    <property type="match status" value="1"/>
</dbReference>
<feature type="chain" id="PRO_5031306074" evidence="7">
    <location>
        <begin position="34"/>
        <end position="522"/>
    </location>
</feature>
<evidence type="ECO:0000313" key="9">
    <source>
        <dbReference type="EMBL" id="MBB4911690.1"/>
    </source>
</evidence>
<dbReference type="PANTHER" id="PTHR43806">
    <property type="entry name" value="PEPTIDASE S8"/>
    <property type="match status" value="1"/>
</dbReference>
<protein>
    <submittedName>
        <fullName evidence="9">Subtilisin family serine protease</fullName>
    </submittedName>
</protein>
<comment type="caution">
    <text evidence="9">The sequence shown here is derived from an EMBL/GenBank/DDBJ whole genome shotgun (WGS) entry which is preliminary data.</text>
</comment>
<keyword evidence="4 5" id="KW-0720">Serine protease</keyword>
<dbReference type="SUPFAM" id="SSF49785">
    <property type="entry name" value="Galactose-binding domain-like"/>
    <property type="match status" value="1"/>
</dbReference>
<comment type="similarity">
    <text evidence="1 5 6">Belongs to the peptidase S8 family.</text>
</comment>
<feature type="domain" description="P/Homo B" evidence="8">
    <location>
        <begin position="402"/>
        <end position="522"/>
    </location>
</feature>
<dbReference type="PROSITE" id="PS51892">
    <property type="entry name" value="SUBTILASE"/>
    <property type="match status" value="1"/>
</dbReference>
<dbReference type="PROSITE" id="PS00138">
    <property type="entry name" value="SUBTILASE_SER"/>
    <property type="match status" value="1"/>
</dbReference>
<dbReference type="InterPro" id="IPR037045">
    <property type="entry name" value="S8pro/Inhibitor_I9_sf"/>
</dbReference>
<dbReference type="InterPro" id="IPR050131">
    <property type="entry name" value="Peptidase_S8_subtilisin-like"/>
</dbReference>
<evidence type="ECO:0000256" key="2">
    <source>
        <dbReference type="ARBA" id="ARBA00022670"/>
    </source>
</evidence>
<dbReference type="Gene3D" id="3.40.50.200">
    <property type="entry name" value="Peptidase S8/S53 domain"/>
    <property type="match status" value="1"/>
</dbReference>
<keyword evidence="7" id="KW-0732">Signal</keyword>
<dbReference type="InterPro" id="IPR034193">
    <property type="entry name" value="PCSK9_ProteinaseK-like"/>
</dbReference>
<dbReference type="GO" id="GO:0005615">
    <property type="term" value="C:extracellular space"/>
    <property type="evidence" value="ECO:0007669"/>
    <property type="project" value="TreeGrafter"/>
</dbReference>
<evidence type="ECO:0000256" key="5">
    <source>
        <dbReference type="PROSITE-ProRule" id="PRU01240"/>
    </source>
</evidence>
<dbReference type="Pfam" id="PF01483">
    <property type="entry name" value="P_proprotein"/>
    <property type="match status" value="1"/>
</dbReference>
<keyword evidence="2 5" id="KW-0645">Protease</keyword>
<dbReference type="InterPro" id="IPR036852">
    <property type="entry name" value="Peptidase_S8/S53_dom_sf"/>
</dbReference>
<evidence type="ECO:0000256" key="6">
    <source>
        <dbReference type="RuleBase" id="RU003355"/>
    </source>
</evidence>
<feature type="active site" description="Charge relay system" evidence="5">
    <location>
        <position position="159"/>
    </location>
</feature>
<accession>A0A7W7QDL1</accession>
<organism evidence="9 10">
    <name type="scientific">Actinophytocola algeriensis</name>
    <dbReference type="NCBI Taxonomy" id="1768010"/>
    <lineage>
        <taxon>Bacteria</taxon>
        <taxon>Bacillati</taxon>
        <taxon>Actinomycetota</taxon>
        <taxon>Actinomycetes</taxon>
        <taxon>Pseudonocardiales</taxon>
        <taxon>Pseudonocardiaceae</taxon>
    </lineage>
</organism>
<dbReference type="PROSITE" id="PS51257">
    <property type="entry name" value="PROKAR_LIPOPROTEIN"/>
    <property type="match status" value="1"/>
</dbReference>
<dbReference type="PROSITE" id="PS00136">
    <property type="entry name" value="SUBTILASE_ASP"/>
    <property type="match status" value="1"/>
</dbReference>
<dbReference type="InterPro" id="IPR015500">
    <property type="entry name" value="Peptidase_S8_subtilisin-rel"/>
</dbReference>
<proteinExistence type="inferred from homology"/>
<evidence type="ECO:0000313" key="10">
    <source>
        <dbReference type="Proteomes" id="UP000520767"/>
    </source>
</evidence>
<dbReference type="AlphaFoldDB" id="A0A7W7QDL1"/>
<dbReference type="GO" id="GO:0006508">
    <property type="term" value="P:proteolysis"/>
    <property type="evidence" value="ECO:0007669"/>
    <property type="project" value="UniProtKB-KW"/>
</dbReference>
<evidence type="ECO:0000259" key="8">
    <source>
        <dbReference type="PROSITE" id="PS51829"/>
    </source>
</evidence>
<gene>
    <name evidence="9" type="ORF">FHR82_007960</name>
</gene>
<dbReference type="InterPro" id="IPR008979">
    <property type="entry name" value="Galactose-bd-like_sf"/>
</dbReference>
<keyword evidence="10" id="KW-1185">Reference proteome</keyword>
<dbReference type="InterPro" id="IPR010259">
    <property type="entry name" value="S8pro/Inhibitor_I9"/>
</dbReference>
<dbReference type="PRINTS" id="PR00723">
    <property type="entry name" value="SUBTILISIN"/>
</dbReference>
<evidence type="ECO:0000256" key="1">
    <source>
        <dbReference type="ARBA" id="ARBA00011073"/>
    </source>
</evidence>
<dbReference type="RefSeq" id="WP_184815685.1">
    <property type="nucleotide sequence ID" value="NZ_JACHJQ010000010.1"/>
</dbReference>
<dbReference type="SUPFAM" id="SSF52743">
    <property type="entry name" value="Subtilisin-like"/>
    <property type="match status" value="1"/>
</dbReference>
<name>A0A7W7QDL1_9PSEU</name>
<feature type="active site" description="Charge relay system" evidence="5">
    <location>
        <position position="342"/>
    </location>
</feature>
<dbReference type="InterPro" id="IPR022398">
    <property type="entry name" value="Peptidase_S8_His-AS"/>
</dbReference>
<dbReference type="Gene3D" id="2.60.120.260">
    <property type="entry name" value="Galactose-binding domain-like"/>
    <property type="match status" value="1"/>
</dbReference>
<dbReference type="FunFam" id="3.40.50.200:FF:000014">
    <property type="entry name" value="Proteinase K"/>
    <property type="match status" value="1"/>
</dbReference>
<dbReference type="EMBL" id="JACHJQ010000010">
    <property type="protein sequence ID" value="MBB4911690.1"/>
    <property type="molecule type" value="Genomic_DNA"/>
</dbReference>
<dbReference type="InterPro" id="IPR002884">
    <property type="entry name" value="P_dom"/>
</dbReference>
<keyword evidence="3 5" id="KW-0378">Hydrolase</keyword>
<evidence type="ECO:0000256" key="3">
    <source>
        <dbReference type="ARBA" id="ARBA00022801"/>
    </source>
</evidence>
<evidence type="ECO:0000256" key="7">
    <source>
        <dbReference type="SAM" id="SignalP"/>
    </source>
</evidence>
<dbReference type="InterPro" id="IPR023828">
    <property type="entry name" value="Peptidase_S8_Ser-AS"/>
</dbReference>
<dbReference type="InterPro" id="IPR023827">
    <property type="entry name" value="Peptidase_S8_Asp-AS"/>
</dbReference>
<reference evidence="9 10" key="1">
    <citation type="submission" date="2020-08" db="EMBL/GenBank/DDBJ databases">
        <title>Genomic Encyclopedia of Type Strains, Phase III (KMG-III): the genomes of soil and plant-associated and newly described type strains.</title>
        <authorList>
            <person name="Whitman W."/>
        </authorList>
    </citation>
    <scope>NUCLEOTIDE SEQUENCE [LARGE SCALE GENOMIC DNA]</scope>
    <source>
        <strain evidence="9 10">CECT 8960</strain>
    </source>
</reference>
<feature type="signal peptide" evidence="7">
    <location>
        <begin position="1"/>
        <end position="33"/>
    </location>
</feature>
<dbReference type="Proteomes" id="UP000520767">
    <property type="component" value="Unassembled WGS sequence"/>
</dbReference>
<dbReference type="InterPro" id="IPR000209">
    <property type="entry name" value="Peptidase_S8/S53_dom"/>
</dbReference>
<dbReference type="Pfam" id="PF05922">
    <property type="entry name" value="Inhibitor_I9"/>
    <property type="match status" value="1"/>
</dbReference>
<dbReference type="Gene3D" id="3.30.70.80">
    <property type="entry name" value="Peptidase S8 propeptide/proteinase inhibitor I9"/>
    <property type="match status" value="1"/>
</dbReference>
<dbReference type="Pfam" id="PF00082">
    <property type="entry name" value="Peptidase_S8"/>
    <property type="match status" value="1"/>
</dbReference>
<dbReference type="SUPFAM" id="SSF54897">
    <property type="entry name" value="Protease propeptides/inhibitors"/>
    <property type="match status" value="1"/>
</dbReference>
<evidence type="ECO:0000256" key="4">
    <source>
        <dbReference type="ARBA" id="ARBA00022825"/>
    </source>
</evidence>
<dbReference type="CDD" id="cd04077">
    <property type="entry name" value="Peptidases_S8_PCSK9_ProteinaseK_like"/>
    <property type="match status" value="1"/>
</dbReference>
<sequence length="522" mass="53087">MRHDRKTRPASVAGVVAGACALAAGVLATPAAAAPGGSIFAAADPVAGSYVVVLKDGDAGATATRNATAALAREYGATVTNTYTATVRGFAAKLDEAGARKLAADPAVAYVRQDGIARITGTQENATWGLDRVDQRNLPLDSRYTYPNTGSGTTAYILDTGVHKQHPDLEGRVADGYDFIDNDGDASDCQGHGTHVAGTVGSRTWGVAKRVKLVSVRVLNCQGSGQYSQIIAGIDWVARNAVRPAVANMSLGGGADSTVDNAVKRAIQAGVTFAVASGNANTNACSTSPARVPEAITVNATDNQDNRSSFSNYGSCTDIFAPGTNITSTRNGGGSTGMSGTSMATPHVAGAAALYLTANPSATPAQVRDALVNNGTQNVVKNPGSGSTNRLLYVGFIGGGDPGPDPTCTGGTNGDDVSIPDAGAAVTSAVTLADCTGNATSATKVKVDIDHTYTGDLLLELVGPSGRAYTLKQAGGASSSAGVHETFTVNASSEARTGTWRLRATDTLRYDTGSIDTWTLTF</sequence>
<dbReference type="PANTHER" id="PTHR43806:SF11">
    <property type="entry name" value="CEREVISIN-RELATED"/>
    <property type="match status" value="1"/>
</dbReference>